<proteinExistence type="predicted"/>
<comment type="caution">
    <text evidence="3">The sequence shown here is derived from an EMBL/GenBank/DDBJ whole genome shotgun (WGS) entry which is preliminary data.</text>
</comment>
<sequence length="142" mass="15603">MRRLWTPAWIVRHVAMVVLVLGFLGLGWWQIGRATAGNALSWGYAVEWPVFAGFVIFVWWREVRHALRGPARPDAGEPADAGARPAGRPVATATRPVVRRPVRVARGPATADVGEDADLAAYNHYLRWLNDNPGAQPGDYPG</sequence>
<evidence type="ECO:0000256" key="1">
    <source>
        <dbReference type="SAM" id="MobiDB-lite"/>
    </source>
</evidence>
<evidence type="ECO:0008006" key="5">
    <source>
        <dbReference type="Google" id="ProtNLM"/>
    </source>
</evidence>
<dbReference type="OrthoDB" id="9807214at2"/>
<reference evidence="3 4" key="1">
    <citation type="submission" date="2018-01" db="EMBL/GenBank/DDBJ databases">
        <title>Draft genome sequence of Salinispora sp. 13K206.</title>
        <authorList>
            <person name="Sahin N."/>
            <person name="Saygin H."/>
            <person name="Ay H."/>
        </authorList>
    </citation>
    <scope>NUCLEOTIDE SEQUENCE [LARGE SCALE GENOMIC DNA]</scope>
    <source>
        <strain evidence="3 4">13K206</strain>
    </source>
</reference>
<feature type="transmembrane region" description="Helical" evidence="2">
    <location>
        <begin position="9"/>
        <end position="29"/>
    </location>
</feature>
<keyword evidence="2" id="KW-0812">Transmembrane</keyword>
<keyword evidence="4" id="KW-1185">Reference proteome</keyword>
<gene>
    <name evidence="3" type="ORF">C1I99_25855</name>
</gene>
<evidence type="ECO:0000313" key="4">
    <source>
        <dbReference type="Proteomes" id="UP000248749"/>
    </source>
</evidence>
<organism evidence="3 4">
    <name type="scientific">Micromonospora deserti</name>
    <dbReference type="NCBI Taxonomy" id="2070366"/>
    <lineage>
        <taxon>Bacteria</taxon>
        <taxon>Bacillati</taxon>
        <taxon>Actinomycetota</taxon>
        <taxon>Actinomycetes</taxon>
        <taxon>Micromonosporales</taxon>
        <taxon>Micromonosporaceae</taxon>
        <taxon>Micromonospora</taxon>
    </lineage>
</organism>
<feature type="region of interest" description="Disordered" evidence="1">
    <location>
        <begin position="70"/>
        <end position="91"/>
    </location>
</feature>
<evidence type="ECO:0000256" key="2">
    <source>
        <dbReference type="SAM" id="Phobius"/>
    </source>
</evidence>
<dbReference type="RefSeq" id="WP_111136816.1">
    <property type="nucleotide sequence ID" value="NZ_POUB01000259.1"/>
</dbReference>
<keyword evidence="2" id="KW-1133">Transmembrane helix</keyword>
<dbReference type="EMBL" id="POUB01000259">
    <property type="protein sequence ID" value="PZF88980.1"/>
    <property type="molecule type" value="Genomic_DNA"/>
</dbReference>
<feature type="transmembrane region" description="Helical" evidence="2">
    <location>
        <begin position="41"/>
        <end position="60"/>
    </location>
</feature>
<protein>
    <recommendedName>
        <fullName evidence="5">DNA-binding transcriptional regulator of glucitol operon</fullName>
    </recommendedName>
</protein>
<accession>A0A2W2BTZ9</accession>
<name>A0A2W2BTZ9_9ACTN</name>
<dbReference type="Proteomes" id="UP000248749">
    <property type="component" value="Unassembled WGS sequence"/>
</dbReference>
<dbReference type="AlphaFoldDB" id="A0A2W2BTZ9"/>
<keyword evidence="2" id="KW-0472">Membrane</keyword>
<evidence type="ECO:0000313" key="3">
    <source>
        <dbReference type="EMBL" id="PZF88980.1"/>
    </source>
</evidence>